<dbReference type="EMBL" id="DS268112">
    <property type="protein sequence ID" value="KMM70584.1"/>
    <property type="molecule type" value="Genomic_DNA"/>
</dbReference>
<gene>
    <name evidence="2" type="ORF">CPAG_06895</name>
</gene>
<proteinExistence type="predicted"/>
<reference evidence="2 3" key="1">
    <citation type="submission" date="2007-06" db="EMBL/GenBank/DDBJ databases">
        <title>The Genome Sequence of Coccidioides posadasii RMSCC_3488.</title>
        <authorList>
            <consortium name="Coccidioides Genome Resources Consortium"/>
            <consortium name="The Broad Institute Genome Sequencing Platform"/>
            <person name="Henn M.R."/>
            <person name="Sykes S."/>
            <person name="Young S."/>
            <person name="Jaffe D."/>
            <person name="Berlin A."/>
            <person name="Alvarez P."/>
            <person name="Butler J."/>
            <person name="Gnerre S."/>
            <person name="Grabherr M."/>
            <person name="Mauceli E."/>
            <person name="Brockman W."/>
            <person name="Kodira C."/>
            <person name="Alvarado L."/>
            <person name="Zeng Q."/>
            <person name="Crawford M."/>
            <person name="Antoine C."/>
            <person name="Devon K."/>
            <person name="Galgiani J."/>
            <person name="Orsborn K."/>
            <person name="Lewis M.L."/>
            <person name="Nusbaum C."/>
            <person name="Galagan J."/>
            <person name="Birren B."/>
        </authorList>
    </citation>
    <scope>NUCLEOTIDE SEQUENCE [LARGE SCALE GENOMIC DNA]</scope>
    <source>
        <strain evidence="2 3">RMSCC 3488</strain>
    </source>
</reference>
<dbReference type="AlphaFoldDB" id="A0A0J6FNR2"/>
<feature type="compositionally biased region" description="Basic residues" evidence="1">
    <location>
        <begin position="7"/>
        <end position="20"/>
    </location>
</feature>
<protein>
    <submittedName>
        <fullName evidence="2">GTP binding protein Bms1</fullName>
    </submittedName>
</protein>
<reference evidence="3" key="2">
    <citation type="journal article" date="2009" name="Genome Res.">
        <title>Comparative genomic analyses of the human fungal pathogens Coccidioides and their relatives.</title>
        <authorList>
            <person name="Sharpton T.J."/>
            <person name="Stajich J.E."/>
            <person name="Rounsley S.D."/>
            <person name="Gardner M.J."/>
            <person name="Wortman J.R."/>
            <person name="Jordar V.S."/>
            <person name="Maiti R."/>
            <person name="Kodira C.D."/>
            <person name="Neafsey D.E."/>
            <person name="Zeng Q."/>
            <person name="Hung C.-Y."/>
            <person name="McMahan C."/>
            <person name="Muszewska A."/>
            <person name="Grynberg M."/>
            <person name="Mandel M.A."/>
            <person name="Kellner E.M."/>
            <person name="Barker B.M."/>
            <person name="Galgiani J.N."/>
            <person name="Orbach M.J."/>
            <person name="Kirkland T.N."/>
            <person name="Cole G.T."/>
            <person name="Henn M.R."/>
            <person name="Birren B.W."/>
            <person name="Taylor J.W."/>
        </authorList>
    </citation>
    <scope>NUCLEOTIDE SEQUENCE [LARGE SCALE GENOMIC DNA]</scope>
    <source>
        <strain evidence="3">RMSCC 3488</strain>
    </source>
</reference>
<evidence type="ECO:0000256" key="1">
    <source>
        <dbReference type="SAM" id="MobiDB-lite"/>
    </source>
</evidence>
<dbReference type="Proteomes" id="UP000054567">
    <property type="component" value="Unassembled WGS sequence"/>
</dbReference>
<feature type="region of interest" description="Disordered" evidence="1">
    <location>
        <begin position="1"/>
        <end position="33"/>
    </location>
</feature>
<reference evidence="3" key="3">
    <citation type="journal article" date="2010" name="Genome Res.">
        <title>Population genomic sequencing of Coccidioides fungi reveals recent hybridization and transposon control.</title>
        <authorList>
            <person name="Neafsey D.E."/>
            <person name="Barker B.M."/>
            <person name="Sharpton T.J."/>
            <person name="Stajich J.E."/>
            <person name="Park D.J."/>
            <person name="Whiston E."/>
            <person name="Hung C.-Y."/>
            <person name="McMahan C."/>
            <person name="White J."/>
            <person name="Sykes S."/>
            <person name="Heiman D."/>
            <person name="Young S."/>
            <person name="Zeng Q."/>
            <person name="Abouelleil A."/>
            <person name="Aftuck L."/>
            <person name="Bessette D."/>
            <person name="Brown A."/>
            <person name="FitzGerald M."/>
            <person name="Lui A."/>
            <person name="Macdonald J.P."/>
            <person name="Priest M."/>
            <person name="Orbach M.J."/>
            <person name="Galgiani J.N."/>
            <person name="Kirkland T.N."/>
            <person name="Cole G.T."/>
            <person name="Birren B.W."/>
            <person name="Henn M.R."/>
            <person name="Taylor J.W."/>
            <person name="Rounsley S.D."/>
        </authorList>
    </citation>
    <scope>NUCLEOTIDE SEQUENCE [LARGE SCALE GENOMIC DNA]</scope>
    <source>
        <strain evidence="3">RMSCC 3488</strain>
    </source>
</reference>
<evidence type="ECO:0000313" key="3">
    <source>
        <dbReference type="Proteomes" id="UP000054567"/>
    </source>
</evidence>
<accession>A0A0J6FNR2</accession>
<sequence>MDDQANKPHRKSKDKGKKSKDKSGPNVKASQFHALGVLKDRQLDPMMLKKRDCMSPSWTASLRRHLLLWSRWWDLRVSGKPLLSNP</sequence>
<dbReference type="VEuPathDB" id="FungiDB:CPAG_06895"/>
<evidence type="ECO:0000313" key="2">
    <source>
        <dbReference type="EMBL" id="KMM70584.1"/>
    </source>
</evidence>
<organism evidence="2 3">
    <name type="scientific">Coccidioides posadasii RMSCC 3488</name>
    <dbReference type="NCBI Taxonomy" id="454284"/>
    <lineage>
        <taxon>Eukaryota</taxon>
        <taxon>Fungi</taxon>
        <taxon>Dikarya</taxon>
        <taxon>Ascomycota</taxon>
        <taxon>Pezizomycotina</taxon>
        <taxon>Eurotiomycetes</taxon>
        <taxon>Eurotiomycetidae</taxon>
        <taxon>Onygenales</taxon>
        <taxon>Onygenaceae</taxon>
        <taxon>Coccidioides</taxon>
    </lineage>
</organism>
<name>A0A0J6FNR2_COCPO</name>